<dbReference type="Proteomes" id="UP000663851">
    <property type="component" value="Unassembled WGS sequence"/>
</dbReference>
<evidence type="ECO:0000313" key="3">
    <source>
        <dbReference type="EMBL" id="CAF4478800.1"/>
    </source>
</evidence>
<comment type="caution">
    <text evidence="1">The sequence shown here is derived from an EMBL/GenBank/DDBJ whole genome shotgun (WGS) entry which is preliminary data.</text>
</comment>
<name>A0A820L9K7_9BILA</name>
<protein>
    <submittedName>
        <fullName evidence="1">Uncharacterized protein</fullName>
    </submittedName>
</protein>
<organism evidence="1 5">
    <name type="scientific">Rotaria socialis</name>
    <dbReference type="NCBI Taxonomy" id="392032"/>
    <lineage>
        <taxon>Eukaryota</taxon>
        <taxon>Metazoa</taxon>
        <taxon>Spiralia</taxon>
        <taxon>Gnathifera</taxon>
        <taxon>Rotifera</taxon>
        <taxon>Eurotatoria</taxon>
        <taxon>Bdelloidea</taxon>
        <taxon>Philodinida</taxon>
        <taxon>Philodinidae</taxon>
        <taxon>Rotaria</taxon>
    </lineage>
</organism>
<accession>A0A820L9K7</accession>
<proteinExistence type="predicted"/>
<dbReference type="EMBL" id="CAJOBO010001246">
    <property type="protein sequence ID" value="CAF4356128.1"/>
    <property type="molecule type" value="Genomic_DNA"/>
</dbReference>
<dbReference type="Proteomes" id="UP000663862">
    <property type="component" value="Unassembled WGS sequence"/>
</dbReference>
<dbReference type="EMBL" id="CAJOBR010002087">
    <property type="protein sequence ID" value="CAF4655991.1"/>
    <property type="molecule type" value="Genomic_DNA"/>
</dbReference>
<evidence type="ECO:0000313" key="4">
    <source>
        <dbReference type="EMBL" id="CAF4655991.1"/>
    </source>
</evidence>
<sequence>MQTFSDEIFLRGFLSNLVLISAHALLNVFTRSESSQFKEKCGHSVLLNNNYWVLQQTRHALEAIYKNELTFAALPWNRISMSIQQVYNACLIDDIKYSRERMHVRKATLKAGTLLAKKVKDISYPPR</sequence>
<evidence type="ECO:0000313" key="1">
    <source>
        <dbReference type="EMBL" id="CAF4355716.1"/>
    </source>
</evidence>
<gene>
    <name evidence="2" type="ORF">HFQ381_LOCUS17074</name>
    <name evidence="4" type="ORF">QYT958_LOCUS15174</name>
    <name evidence="3" type="ORF">TSG867_LOCUS19299</name>
    <name evidence="1" type="ORF">UJA718_LOCUS16098</name>
</gene>
<dbReference type="EMBL" id="CAJOBP010002457">
    <property type="protein sequence ID" value="CAF4355716.1"/>
    <property type="molecule type" value="Genomic_DNA"/>
</dbReference>
<evidence type="ECO:0000313" key="2">
    <source>
        <dbReference type="EMBL" id="CAF4356128.1"/>
    </source>
</evidence>
<dbReference type="Proteomes" id="UP000663873">
    <property type="component" value="Unassembled WGS sequence"/>
</dbReference>
<dbReference type="AlphaFoldDB" id="A0A820L9K7"/>
<evidence type="ECO:0000313" key="5">
    <source>
        <dbReference type="Proteomes" id="UP000663873"/>
    </source>
</evidence>
<dbReference type="EMBL" id="CAJOBQ010001340">
    <property type="protein sequence ID" value="CAF4478800.1"/>
    <property type="molecule type" value="Genomic_DNA"/>
</dbReference>
<reference evidence="1" key="1">
    <citation type="submission" date="2021-02" db="EMBL/GenBank/DDBJ databases">
        <authorList>
            <person name="Nowell W R."/>
        </authorList>
    </citation>
    <scope>NUCLEOTIDE SEQUENCE</scope>
</reference>
<dbReference type="Proteomes" id="UP000663848">
    <property type="component" value="Unassembled WGS sequence"/>
</dbReference>
<keyword evidence="5" id="KW-1185">Reference proteome</keyword>